<organism evidence="1 2">
    <name type="scientific">Tolypocladium capitatum</name>
    <dbReference type="NCBI Taxonomy" id="45235"/>
    <lineage>
        <taxon>Eukaryota</taxon>
        <taxon>Fungi</taxon>
        <taxon>Dikarya</taxon>
        <taxon>Ascomycota</taxon>
        <taxon>Pezizomycotina</taxon>
        <taxon>Sordariomycetes</taxon>
        <taxon>Hypocreomycetidae</taxon>
        <taxon>Hypocreales</taxon>
        <taxon>Ophiocordycipitaceae</taxon>
        <taxon>Tolypocladium</taxon>
    </lineage>
</organism>
<dbReference type="OrthoDB" id="5330139at2759"/>
<dbReference type="STRING" id="45235.A0A2K3Q891"/>
<proteinExistence type="predicted"/>
<name>A0A2K3Q891_9HYPO</name>
<dbReference type="AlphaFoldDB" id="A0A2K3Q891"/>
<keyword evidence="2" id="KW-1185">Reference proteome</keyword>
<sequence length="262" mass="29203">MPGMHPKCPMLQRVCPSFWTHAAKLKVPFRTQRAFHSAKADFITIGTNGTLLTRQPDIFIGDPHEAYIIIDINVGLTFRSAIAKQAGLSLTADPNKVPLAFHHDSRHFAHQSIPYPRIIIERDLPRQSVSNMSPATLWLWGATHCITLDGTPDHEFEESCRESHERLKGAMDILAEVGQRLSYALVIGHKFLCSPLICRDQDVGICKTVVELSIILCHLFFWSWYPSTLRNISAAQSAVRLCYPGMDGSTGQSSCKLSSMSS</sequence>
<protein>
    <submittedName>
        <fullName evidence="1">Uncharacterized protein</fullName>
    </submittedName>
</protein>
<comment type="caution">
    <text evidence="1">The sequence shown here is derived from an EMBL/GenBank/DDBJ whole genome shotgun (WGS) entry which is preliminary data.</text>
</comment>
<reference evidence="1 2" key="1">
    <citation type="submission" date="2017-08" db="EMBL/GenBank/DDBJ databases">
        <title>Harnessing the power of phylogenomics to disentangle the directionality and signatures of interkingdom host jumping in the parasitic fungal genus Tolypocladium.</title>
        <authorList>
            <person name="Quandt C.A."/>
            <person name="Patterson W."/>
            <person name="Spatafora J.W."/>
        </authorList>
    </citation>
    <scope>NUCLEOTIDE SEQUENCE [LARGE SCALE GENOMIC DNA]</scope>
    <source>
        <strain evidence="1 2">CBS 113982</strain>
    </source>
</reference>
<dbReference type="Proteomes" id="UP000236621">
    <property type="component" value="Unassembled WGS sequence"/>
</dbReference>
<gene>
    <name evidence="1" type="ORF">TCAP_06274</name>
</gene>
<accession>A0A2K3Q891</accession>
<dbReference type="EMBL" id="NRSZ01001046">
    <property type="protein sequence ID" value="PNY23786.1"/>
    <property type="molecule type" value="Genomic_DNA"/>
</dbReference>
<evidence type="ECO:0000313" key="2">
    <source>
        <dbReference type="Proteomes" id="UP000236621"/>
    </source>
</evidence>
<evidence type="ECO:0000313" key="1">
    <source>
        <dbReference type="EMBL" id="PNY23786.1"/>
    </source>
</evidence>